<reference evidence="2" key="2">
    <citation type="submission" date="2020-11" db="EMBL/GenBank/DDBJ databases">
        <authorList>
            <person name="McCartney M.A."/>
            <person name="Auch B."/>
            <person name="Kono T."/>
            <person name="Mallez S."/>
            <person name="Becker A."/>
            <person name="Gohl D.M."/>
            <person name="Silverstein K.A.T."/>
            <person name="Koren S."/>
            <person name="Bechman K.B."/>
            <person name="Herman A."/>
            <person name="Abrahante J.E."/>
            <person name="Garbe J."/>
        </authorList>
    </citation>
    <scope>NUCLEOTIDE SEQUENCE</scope>
    <source>
        <strain evidence="2">Duluth1</strain>
        <tissue evidence="2">Whole animal</tissue>
    </source>
</reference>
<keyword evidence="1" id="KW-0472">Membrane</keyword>
<accession>A0A9D4CWT8</accession>
<proteinExistence type="predicted"/>
<evidence type="ECO:0000256" key="1">
    <source>
        <dbReference type="SAM" id="Phobius"/>
    </source>
</evidence>
<gene>
    <name evidence="2" type="ORF">DPMN_039948</name>
</gene>
<feature type="transmembrane region" description="Helical" evidence="1">
    <location>
        <begin position="20"/>
        <end position="40"/>
    </location>
</feature>
<organism evidence="2 3">
    <name type="scientific">Dreissena polymorpha</name>
    <name type="common">Zebra mussel</name>
    <name type="synonym">Mytilus polymorpha</name>
    <dbReference type="NCBI Taxonomy" id="45954"/>
    <lineage>
        <taxon>Eukaryota</taxon>
        <taxon>Metazoa</taxon>
        <taxon>Spiralia</taxon>
        <taxon>Lophotrochozoa</taxon>
        <taxon>Mollusca</taxon>
        <taxon>Bivalvia</taxon>
        <taxon>Autobranchia</taxon>
        <taxon>Heteroconchia</taxon>
        <taxon>Euheterodonta</taxon>
        <taxon>Imparidentia</taxon>
        <taxon>Neoheterodontei</taxon>
        <taxon>Myida</taxon>
        <taxon>Dreissenoidea</taxon>
        <taxon>Dreissenidae</taxon>
        <taxon>Dreissena</taxon>
    </lineage>
</organism>
<reference evidence="2" key="1">
    <citation type="journal article" date="2019" name="bioRxiv">
        <title>The Genome of the Zebra Mussel, Dreissena polymorpha: A Resource for Invasive Species Research.</title>
        <authorList>
            <person name="McCartney M.A."/>
            <person name="Auch B."/>
            <person name="Kono T."/>
            <person name="Mallez S."/>
            <person name="Zhang Y."/>
            <person name="Obille A."/>
            <person name="Becker A."/>
            <person name="Abrahante J.E."/>
            <person name="Garbe J."/>
            <person name="Badalamenti J.P."/>
            <person name="Herman A."/>
            <person name="Mangelson H."/>
            <person name="Liachko I."/>
            <person name="Sullivan S."/>
            <person name="Sone E.D."/>
            <person name="Koren S."/>
            <person name="Silverstein K.A.T."/>
            <person name="Beckman K.B."/>
            <person name="Gohl D.M."/>
        </authorList>
    </citation>
    <scope>NUCLEOTIDE SEQUENCE</scope>
    <source>
        <strain evidence="2">Duluth1</strain>
        <tissue evidence="2">Whole animal</tissue>
    </source>
</reference>
<sequence>MTLCYSGVNVVFAPFHELLFLYVDAIWSVGSKFCLSLCCVRIRDRFNKCRWYRVPLVSPTCTYLRQRRQLTAYTKLDDLQSTLFLTLYFLLLGSVK</sequence>
<comment type="caution">
    <text evidence="2">The sequence shown here is derived from an EMBL/GenBank/DDBJ whole genome shotgun (WGS) entry which is preliminary data.</text>
</comment>
<keyword evidence="1" id="KW-1133">Transmembrane helix</keyword>
<keyword evidence="1" id="KW-0812">Transmembrane</keyword>
<evidence type="ECO:0000313" key="3">
    <source>
        <dbReference type="Proteomes" id="UP000828390"/>
    </source>
</evidence>
<protein>
    <submittedName>
        <fullName evidence="2">Uncharacterized protein</fullName>
    </submittedName>
</protein>
<dbReference type="EMBL" id="JAIWYP010000011">
    <property type="protein sequence ID" value="KAH3733519.1"/>
    <property type="molecule type" value="Genomic_DNA"/>
</dbReference>
<evidence type="ECO:0000313" key="2">
    <source>
        <dbReference type="EMBL" id="KAH3733519.1"/>
    </source>
</evidence>
<name>A0A9D4CWT8_DREPO</name>
<dbReference type="Proteomes" id="UP000828390">
    <property type="component" value="Unassembled WGS sequence"/>
</dbReference>
<keyword evidence="3" id="KW-1185">Reference proteome</keyword>
<dbReference type="AlphaFoldDB" id="A0A9D4CWT8"/>